<organism evidence="2 3">
    <name type="scientific">Winkia neuii</name>
    <dbReference type="NCBI Taxonomy" id="33007"/>
    <lineage>
        <taxon>Bacteria</taxon>
        <taxon>Bacillati</taxon>
        <taxon>Actinomycetota</taxon>
        <taxon>Actinomycetes</taxon>
        <taxon>Actinomycetales</taxon>
        <taxon>Actinomycetaceae</taxon>
        <taxon>Winkia</taxon>
    </lineage>
</organism>
<gene>
    <name evidence="2" type="ORF">CYJ19_09850</name>
</gene>
<reference evidence="2 3" key="1">
    <citation type="submission" date="2017-12" db="EMBL/GenBank/DDBJ databases">
        <title>Phylogenetic diversity of female urinary microbiome.</title>
        <authorList>
            <person name="Thomas-White K."/>
            <person name="Wolfe A.J."/>
        </authorList>
    </citation>
    <scope>NUCLEOTIDE SEQUENCE [LARGE SCALE GENOMIC DNA]</scope>
    <source>
        <strain evidence="2 3">UMB0402</strain>
    </source>
</reference>
<evidence type="ECO:0000313" key="2">
    <source>
        <dbReference type="EMBL" id="PKY71514.1"/>
    </source>
</evidence>
<evidence type="ECO:0000256" key="1">
    <source>
        <dbReference type="SAM" id="Phobius"/>
    </source>
</evidence>
<accession>A0A2I1IK69</accession>
<keyword evidence="3" id="KW-1185">Reference proteome</keyword>
<feature type="transmembrane region" description="Helical" evidence="1">
    <location>
        <begin position="31"/>
        <end position="49"/>
    </location>
</feature>
<sequence length="84" mass="9441">MSLVFIFSLSQSGIDKKIVAHSQAKKQGKPYLFLFFVGKVTIAFVLHLTSRNISCHGTLEFARKFSAGRLLQADQHAVQILRHL</sequence>
<dbReference type="Proteomes" id="UP000235122">
    <property type="component" value="Unassembled WGS sequence"/>
</dbReference>
<proteinExistence type="predicted"/>
<keyword evidence="1" id="KW-0472">Membrane</keyword>
<keyword evidence="1" id="KW-1133">Transmembrane helix</keyword>
<evidence type="ECO:0000313" key="3">
    <source>
        <dbReference type="Proteomes" id="UP000235122"/>
    </source>
</evidence>
<keyword evidence="1" id="KW-0812">Transmembrane</keyword>
<dbReference type="EMBL" id="PKKO01000006">
    <property type="protein sequence ID" value="PKY71514.1"/>
    <property type="molecule type" value="Genomic_DNA"/>
</dbReference>
<name>A0A2I1IK69_9ACTO</name>
<dbReference type="STRING" id="33007.HMPREF3198_01796"/>
<protein>
    <submittedName>
        <fullName evidence="2">Uncharacterized protein</fullName>
    </submittedName>
</protein>
<comment type="caution">
    <text evidence="2">The sequence shown here is derived from an EMBL/GenBank/DDBJ whole genome shotgun (WGS) entry which is preliminary data.</text>
</comment>
<dbReference type="AlphaFoldDB" id="A0A2I1IK69"/>